<name>I7GKT9_MACFA</name>
<proteinExistence type="evidence at transcript level"/>
<feature type="region of interest" description="Disordered" evidence="1">
    <location>
        <begin position="1"/>
        <end position="27"/>
    </location>
</feature>
<evidence type="ECO:0000256" key="1">
    <source>
        <dbReference type="SAM" id="MobiDB-lite"/>
    </source>
</evidence>
<evidence type="ECO:0000313" key="2">
    <source>
        <dbReference type="EMBL" id="BAE87711.1"/>
    </source>
</evidence>
<protein>
    <submittedName>
        <fullName evidence="2">Macaca fascicularis brain cDNA clone: QmoA-11936, similar to human Down syndrome critical region gene 3 (DSCR3), mRNA, RefSeq: NM_006052.1</fullName>
    </submittedName>
</protein>
<dbReference type="EMBL" id="AB170648">
    <property type="protein sequence ID" value="BAE87711.1"/>
    <property type="molecule type" value="mRNA"/>
</dbReference>
<sequence length="67" mass="7611">MPATPRRFRTFRSPTGTCAGASLSPSTWSSPGCSPARRWRPLTSKWNLRLTSWCFFTLTTSSRRTSR</sequence>
<organism evidence="2">
    <name type="scientific">Macaca fascicularis</name>
    <name type="common">Crab-eating macaque</name>
    <name type="synonym">Cynomolgus monkey</name>
    <dbReference type="NCBI Taxonomy" id="9541"/>
    <lineage>
        <taxon>Eukaryota</taxon>
        <taxon>Metazoa</taxon>
        <taxon>Chordata</taxon>
        <taxon>Craniata</taxon>
        <taxon>Vertebrata</taxon>
        <taxon>Euteleostomi</taxon>
        <taxon>Mammalia</taxon>
        <taxon>Eutheria</taxon>
        <taxon>Euarchontoglires</taxon>
        <taxon>Primates</taxon>
        <taxon>Haplorrhini</taxon>
        <taxon>Catarrhini</taxon>
        <taxon>Cercopithecidae</taxon>
        <taxon>Cercopithecinae</taxon>
        <taxon>Macaca</taxon>
    </lineage>
</organism>
<reference evidence="2" key="1">
    <citation type="journal article" date="2007" name="PLoS Biol.">
        <title>Rate of evolution in brain-expressed genes in humans and other primates.</title>
        <authorList>
            <person name="Wang H.-Y."/>
            <person name="Chien H.-C."/>
            <person name="Osada N."/>
            <person name="Hashimoto K."/>
            <person name="Sugano S."/>
            <person name="Gojobori T."/>
            <person name="Chou C.-K."/>
            <person name="Tsai S.-F."/>
            <person name="Wu C.-I."/>
            <person name="Shen C.-K.J."/>
        </authorList>
    </citation>
    <scope>NUCLEOTIDE SEQUENCE</scope>
</reference>
<feature type="compositionally biased region" description="Basic residues" evidence="1">
    <location>
        <begin position="1"/>
        <end position="10"/>
    </location>
</feature>
<accession>I7GKT9</accession>
<dbReference type="AlphaFoldDB" id="I7GKT9"/>